<dbReference type="EMBL" id="CAJA01000490">
    <property type="protein sequence ID" value="CCH75323.1"/>
    <property type="molecule type" value="Genomic_DNA"/>
</dbReference>
<protein>
    <submittedName>
        <fullName evidence="1">Uncharacterized protein</fullName>
    </submittedName>
</protein>
<evidence type="ECO:0000313" key="1">
    <source>
        <dbReference type="EMBL" id="CCH75323.1"/>
    </source>
</evidence>
<dbReference type="Proteomes" id="UP000035763">
    <property type="component" value="Unassembled WGS sequence"/>
</dbReference>
<reference evidence="1 2" key="1">
    <citation type="journal article" date="2013" name="ISME J.">
        <title>A metabolic model for members of the genus Tetrasphaera involved in enhanced biological phosphorus removal.</title>
        <authorList>
            <person name="Kristiansen R."/>
            <person name="Nguyen H.T.T."/>
            <person name="Saunders A.M."/>
            <person name="Nielsen J.L."/>
            <person name="Wimmer R."/>
            <person name="Le V.Q."/>
            <person name="McIlroy S.J."/>
            <person name="Petrovski S."/>
            <person name="Seviour R.J."/>
            <person name="Calteau A."/>
            <person name="Nielsen K.L."/>
            <person name="Nielsen P.H."/>
        </authorList>
    </citation>
    <scope>NUCLEOTIDE SEQUENCE [LARGE SCALE GENOMIC DNA]</scope>
    <source>
        <strain evidence="1 2">Ben110</strain>
    </source>
</reference>
<keyword evidence="2" id="KW-1185">Reference proteome</keyword>
<dbReference type="AlphaFoldDB" id="W6K088"/>
<name>W6K088_9MICO</name>
<accession>W6K088</accession>
<evidence type="ECO:0000313" key="2">
    <source>
        <dbReference type="Proteomes" id="UP000035763"/>
    </source>
</evidence>
<gene>
    <name evidence="1" type="ORF">BN11_640004</name>
</gene>
<comment type="caution">
    <text evidence="1">The sequence shown here is derived from an EMBL/GenBank/DDBJ whole genome shotgun (WGS) entry which is preliminary data.</text>
</comment>
<proteinExistence type="predicted"/>
<sequence>MPLGGKAGWCRTVWVRTGRFCVDRCMPLRQSAPDQETHASLKHRDGC</sequence>
<organism evidence="1 2">
    <name type="scientific">Nostocoides australiense Ben110</name>
    <dbReference type="NCBI Taxonomy" id="1193182"/>
    <lineage>
        <taxon>Bacteria</taxon>
        <taxon>Bacillati</taxon>
        <taxon>Actinomycetota</taxon>
        <taxon>Actinomycetes</taxon>
        <taxon>Micrococcales</taxon>
        <taxon>Intrasporangiaceae</taxon>
        <taxon>Nostocoides</taxon>
    </lineage>
</organism>